<feature type="transmembrane region" description="Helical" evidence="9">
    <location>
        <begin position="774"/>
        <end position="800"/>
    </location>
</feature>
<feature type="transmembrane region" description="Helical" evidence="9">
    <location>
        <begin position="1038"/>
        <end position="1059"/>
    </location>
</feature>
<keyword evidence="6 9" id="KW-1133">Transmembrane helix</keyword>
<feature type="compositionally biased region" description="Low complexity" evidence="8">
    <location>
        <begin position="144"/>
        <end position="162"/>
    </location>
</feature>
<dbReference type="InterPro" id="IPR009011">
    <property type="entry name" value="Man6P_isomerase_rcpt-bd_dom_sf"/>
</dbReference>
<feature type="region of interest" description="Disordered" evidence="8">
    <location>
        <begin position="381"/>
        <end position="404"/>
    </location>
</feature>
<evidence type="ECO:0000256" key="9">
    <source>
        <dbReference type="SAM" id="Phobius"/>
    </source>
</evidence>
<feature type="transmembrane region" description="Helical" evidence="9">
    <location>
        <begin position="812"/>
        <end position="830"/>
    </location>
</feature>
<dbReference type="GO" id="GO:0005886">
    <property type="term" value="C:plasma membrane"/>
    <property type="evidence" value="ECO:0007669"/>
    <property type="project" value="TreeGrafter"/>
</dbReference>
<gene>
    <name evidence="10" type="primary">ABSGL_09572.1 scaffold 11342</name>
</gene>
<feature type="compositionally biased region" description="Basic and acidic residues" evidence="8">
    <location>
        <begin position="62"/>
        <end position="77"/>
    </location>
</feature>
<comment type="similarity">
    <text evidence="3">Belongs to the CDC50/LEM3 family.</text>
</comment>
<keyword evidence="5" id="KW-0732">Signal</keyword>
<name>A0A163MDC0_ABSGL</name>
<evidence type="ECO:0000256" key="4">
    <source>
        <dbReference type="ARBA" id="ARBA00022692"/>
    </source>
</evidence>
<dbReference type="STRING" id="4829.A0A163MDC0"/>
<dbReference type="GO" id="GO:0005783">
    <property type="term" value="C:endoplasmic reticulum"/>
    <property type="evidence" value="ECO:0007669"/>
    <property type="project" value="TreeGrafter"/>
</dbReference>
<evidence type="ECO:0000256" key="8">
    <source>
        <dbReference type="SAM" id="MobiDB-lite"/>
    </source>
</evidence>
<proteinExistence type="inferred from homology"/>
<feature type="region of interest" description="Disordered" evidence="8">
    <location>
        <begin position="523"/>
        <end position="548"/>
    </location>
</feature>
<evidence type="ECO:0000256" key="6">
    <source>
        <dbReference type="ARBA" id="ARBA00022989"/>
    </source>
</evidence>
<feature type="region of interest" description="Disordered" evidence="8">
    <location>
        <begin position="207"/>
        <end position="281"/>
    </location>
</feature>
<dbReference type="Proteomes" id="UP000078561">
    <property type="component" value="Unassembled WGS sequence"/>
</dbReference>
<dbReference type="Gene3D" id="2.70.130.10">
    <property type="entry name" value="Mannose-6-phosphate receptor binding domain"/>
    <property type="match status" value="1"/>
</dbReference>
<protein>
    <submittedName>
        <fullName evidence="10">Uncharacterized protein</fullName>
    </submittedName>
</protein>
<reference evidence="10" key="1">
    <citation type="submission" date="2016-04" db="EMBL/GenBank/DDBJ databases">
        <authorList>
            <person name="Evans L.H."/>
            <person name="Alamgir A."/>
            <person name="Owens N."/>
            <person name="Weber N.D."/>
            <person name="Virtaneva K."/>
            <person name="Barbian K."/>
            <person name="Babar A."/>
            <person name="Rosenke K."/>
        </authorList>
    </citation>
    <scope>NUCLEOTIDE SEQUENCE [LARGE SCALE GENOMIC DNA]</scope>
    <source>
        <strain evidence="10">CBS 101.48</strain>
    </source>
</reference>
<feature type="region of interest" description="Disordered" evidence="8">
    <location>
        <begin position="62"/>
        <end position="175"/>
    </location>
</feature>
<organism evidence="10">
    <name type="scientific">Absidia glauca</name>
    <name type="common">Pin mould</name>
    <dbReference type="NCBI Taxonomy" id="4829"/>
    <lineage>
        <taxon>Eukaryota</taxon>
        <taxon>Fungi</taxon>
        <taxon>Fungi incertae sedis</taxon>
        <taxon>Mucoromycota</taxon>
        <taxon>Mucoromycotina</taxon>
        <taxon>Mucoromycetes</taxon>
        <taxon>Mucorales</taxon>
        <taxon>Cunninghamellaceae</taxon>
        <taxon>Absidia</taxon>
    </lineage>
</organism>
<dbReference type="InterPro" id="IPR018939">
    <property type="entry name" value="Autophagy-rel_prot_27"/>
</dbReference>
<dbReference type="PANTHER" id="PTHR10926">
    <property type="entry name" value="CELL CYCLE CONTROL PROTEIN 50"/>
    <property type="match status" value="1"/>
</dbReference>
<dbReference type="PANTHER" id="PTHR10926:SF0">
    <property type="entry name" value="CDC50, ISOFORM A"/>
    <property type="match status" value="1"/>
</dbReference>
<keyword evidence="4 9" id="KW-0812">Transmembrane</keyword>
<feature type="region of interest" description="Disordered" evidence="8">
    <location>
        <begin position="1010"/>
        <end position="1030"/>
    </location>
</feature>
<evidence type="ECO:0000256" key="5">
    <source>
        <dbReference type="ARBA" id="ARBA00022729"/>
    </source>
</evidence>
<dbReference type="InParanoid" id="A0A163MDC0"/>
<evidence type="ECO:0000313" key="10">
    <source>
        <dbReference type="EMBL" id="SAM03729.1"/>
    </source>
</evidence>
<evidence type="ECO:0000256" key="3">
    <source>
        <dbReference type="ARBA" id="ARBA00009457"/>
    </source>
</evidence>
<evidence type="ECO:0000256" key="2">
    <source>
        <dbReference type="ARBA" id="ARBA00004167"/>
    </source>
</evidence>
<feature type="compositionally biased region" description="Acidic residues" evidence="8">
    <location>
        <begin position="253"/>
        <end position="265"/>
    </location>
</feature>
<keyword evidence="11" id="KW-1185">Reference proteome</keyword>
<evidence type="ECO:0000313" key="11">
    <source>
        <dbReference type="Proteomes" id="UP000078561"/>
    </source>
</evidence>
<dbReference type="AlphaFoldDB" id="A0A163MDC0"/>
<dbReference type="InterPro" id="IPR005045">
    <property type="entry name" value="CDC50/LEM3_fam"/>
</dbReference>
<evidence type="ECO:0000256" key="7">
    <source>
        <dbReference type="ARBA" id="ARBA00023136"/>
    </source>
</evidence>
<dbReference type="Pfam" id="PF09451">
    <property type="entry name" value="ATG27"/>
    <property type="match status" value="1"/>
</dbReference>
<feature type="transmembrane region" description="Helical" evidence="9">
    <location>
        <begin position="453"/>
        <end position="474"/>
    </location>
</feature>
<dbReference type="GO" id="GO:0005794">
    <property type="term" value="C:Golgi apparatus"/>
    <property type="evidence" value="ECO:0007669"/>
    <property type="project" value="TreeGrafter"/>
</dbReference>
<dbReference type="EMBL" id="LT554228">
    <property type="protein sequence ID" value="SAM03729.1"/>
    <property type="molecule type" value="Genomic_DNA"/>
</dbReference>
<dbReference type="OrthoDB" id="29460at2759"/>
<sequence length="1109" mass="125542">MSTKSDALEFRIDELEQTIGILIEHGKLQGSIVGKIIKEQQATIKNQVHRIGALEGQVEQLRQETVHSRSKRRDVVIDRSPFPPYNPTNPAHRRNPHTPGAFRDEGGALKRHKPLGGRPTYRPINSRPKAGGTNTSSRRRIDSDTNNTDTRGTTSSSRSGQTDDQEPTTRLAYSPRSIVLEEDEIYGYIKSPQLVVLLSEFEDDETRLASERRQGTEAGSTSERRQDKETGSTSKRRQGKETGSTSKRRQDNETEEEAQDQVNSDDADHDRLYPTRPPLSPQYHETIRKLVGINRYDNVMDLLQKSVSELVQQLATKFQLSFEVHWDFLGDHRRQYGVNALETLLMEQNIPIIRSPNQWIAKGLLEREWDYENEKHMYRKFRNNNDRQPTAPPSPPSVTKPRLPRKRIQIGTRTKNRTFLFMEKTGIRRNWQKDGAFRQQRLPAWQPHLRPTVVIPTLFIIGILFLPIGGLLYWNSGKTHELMLDYSTCQQYDRPTYLAPSMYSVRFDSSAAADLRRHPLVDTTQPPVFHSTNTTTFQTTGDDDPTYHNPNNLTIKQCTLDFTVPDTMQAPVYMYYRLTEFYQNHRQYIKNVDPAQLLGTPVDVGTAKSNCDPVATNADASKIIYPCGLIANSMFNDTISNLTSITMESGQQQQQYGWRRTGLTWASEYQKYGTTGYQLGQIVPPPNWQSRFPQGQYTEQYPPPDLGKQMERLKVWMSVAALPDFRKLWGRNDDQDLAAGRYRVTIDLNFNTVGYGGKKWLVLSTLSPLGGRNFYLALTYMAVGSLCLILATIFSLVHCLKPSVLWIVKMKTYSAILLALYSITTLVAGTQDYCNQGFKPKQDGDYQLDLSPMNRDFMMQITTDTKPKTKITRTHVNICNPLTRPSGVVEEDFCKANTYVCWRLFHKKGDQESISEVEELAGDYENSKLSPEFKIAADNQNQDLSADGAKFTLTLHGATVNSKAQTVEITLECGHQESRDNPNGPNLVSDDYYTTKLHWKVAFACATKVGEAPPSQPPNNGGGNGDGQQPDQGGKSAIGWFFTILGIALGVYFIGGAIYNFKVFNARGLDLIPHRDFWLDLPYLIKDLVSHLVETVTSRRHGGSGYVSV</sequence>
<comment type="subcellular location">
    <subcellularLocation>
        <location evidence="1">Membrane</location>
        <topology evidence="1">Multi-pass membrane protein</topology>
    </subcellularLocation>
    <subcellularLocation>
        <location evidence="2">Membrane</location>
        <topology evidence="2">Single-pass membrane protein</topology>
    </subcellularLocation>
</comment>
<evidence type="ECO:0000256" key="1">
    <source>
        <dbReference type="ARBA" id="ARBA00004141"/>
    </source>
</evidence>
<accession>A0A163MDC0</accession>
<dbReference type="Pfam" id="PF03381">
    <property type="entry name" value="CDC50"/>
    <property type="match status" value="1"/>
</dbReference>
<keyword evidence="7 9" id="KW-0472">Membrane</keyword>